<sequence>MAATSPPTRSLHGEFAHARTLYSALDDSPLASSHPTYQQQVLEALDTLARCASLVRQLGVFSRNETVEDVNTADLRYLLVDAYTAEIMTKRMDADRDATLTQAAKLYEAFLATCEHMEILSKEDKLYLDNHIRSTAPDAVDVGVVTTATSARMDPDRRRLEKISRFKREKATRIKLKDLHAQIAHRPKPTPSDAHEHNDNDMDDDDPDFPTADEDLTRSLTLTTIDLFIQKALDSLKLIHDERSLLASHRLHLANNPTLTPHRDSPKDTGSTRLDSRVPKPTAYTGPLLAEDGHILRPFVITPAKKDRAQIAKGVFGYGHNLPTMSVDTYLQQEMERGNFLSGGGKQPEKPVMDDNDNDAADAETYKAREWDEFKDYNPAGWGNRHNKG</sequence>
<dbReference type="PANTHER" id="PTHR10933:SF9">
    <property type="entry name" value="IMMUNOGLOBULIN-BINDING PROTEIN 1"/>
    <property type="match status" value="1"/>
</dbReference>
<name>A0A507EDB4_9FUNG</name>
<keyword evidence="3" id="KW-1185">Reference proteome</keyword>
<dbReference type="EMBL" id="QEAQ01000009">
    <property type="protein sequence ID" value="TPX61178.1"/>
    <property type="molecule type" value="Genomic_DNA"/>
</dbReference>
<dbReference type="PANTHER" id="PTHR10933">
    <property type="entry name" value="IMMUNOGLOBULIN-BINDING PROTEIN 1"/>
    <property type="match status" value="1"/>
</dbReference>
<proteinExistence type="predicted"/>
<gene>
    <name evidence="2" type="ORF">PhCBS80983_g01316</name>
</gene>
<dbReference type="GO" id="GO:0009966">
    <property type="term" value="P:regulation of signal transduction"/>
    <property type="evidence" value="ECO:0007669"/>
    <property type="project" value="InterPro"/>
</dbReference>
<dbReference type="Pfam" id="PF04177">
    <property type="entry name" value="TAP42"/>
    <property type="match status" value="1"/>
</dbReference>
<dbReference type="GO" id="GO:0005829">
    <property type="term" value="C:cytosol"/>
    <property type="evidence" value="ECO:0007669"/>
    <property type="project" value="TreeGrafter"/>
</dbReference>
<feature type="region of interest" description="Disordered" evidence="1">
    <location>
        <begin position="255"/>
        <end position="289"/>
    </location>
</feature>
<comment type="caution">
    <text evidence="2">The sequence shown here is derived from an EMBL/GenBank/DDBJ whole genome shotgun (WGS) entry which is preliminary data.</text>
</comment>
<dbReference type="GO" id="GO:0051721">
    <property type="term" value="F:protein phosphatase 2A binding"/>
    <property type="evidence" value="ECO:0007669"/>
    <property type="project" value="TreeGrafter"/>
</dbReference>
<feature type="compositionally biased region" description="Acidic residues" evidence="1">
    <location>
        <begin position="201"/>
        <end position="214"/>
    </location>
</feature>
<dbReference type="AlphaFoldDB" id="A0A507EDB4"/>
<reference evidence="2 3" key="1">
    <citation type="journal article" date="2019" name="Sci. Rep.">
        <title>Comparative genomics of chytrid fungi reveal insights into the obligate biotrophic and pathogenic lifestyle of Synchytrium endobioticum.</title>
        <authorList>
            <person name="van de Vossenberg B.T.L.H."/>
            <person name="Warris S."/>
            <person name="Nguyen H.D.T."/>
            <person name="van Gent-Pelzer M.P.E."/>
            <person name="Joly D.L."/>
            <person name="van de Geest H.C."/>
            <person name="Bonants P.J.M."/>
            <person name="Smith D.S."/>
            <person name="Levesque C.A."/>
            <person name="van der Lee T.A.J."/>
        </authorList>
    </citation>
    <scope>NUCLEOTIDE SEQUENCE [LARGE SCALE GENOMIC DNA]</scope>
    <source>
        <strain evidence="2 3">CBS 809.83</strain>
    </source>
</reference>
<evidence type="ECO:0000256" key="1">
    <source>
        <dbReference type="SAM" id="MobiDB-lite"/>
    </source>
</evidence>
<evidence type="ECO:0000313" key="2">
    <source>
        <dbReference type="EMBL" id="TPX61178.1"/>
    </source>
</evidence>
<evidence type="ECO:0008006" key="4">
    <source>
        <dbReference type="Google" id="ProtNLM"/>
    </source>
</evidence>
<dbReference type="GO" id="GO:0035303">
    <property type="term" value="P:regulation of dephosphorylation"/>
    <property type="evidence" value="ECO:0007669"/>
    <property type="project" value="TreeGrafter"/>
</dbReference>
<dbReference type="InterPro" id="IPR007304">
    <property type="entry name" value="TAP46-like"/>
</dbReference>
<dbReference type="Gene3D" id="1.25.40.540">
    <property type="entry name" value="TAP42-like family"/>
    <property type="match status" value="1"/>
</dbReference>
<feature type="region of interest" description="Disordered" evidence="1">
    <location>
        <begin position="339"/>
        <end position="367"/>
    </location>
</feature>
<accession>A0A507EDB4</accession>
<organism evidence="2 3">
    <name type="scientific">Powellomyces hirtus</name>
    <dbReference type="NCBI Taxonomy" id="109895"/>
    <lineage>
        <taxon>Eukaryota</taxon>
        <taxon>Fungi</taxon>
        <taxon>Fungi incertae sedis</taxon>
        <taxon>Chytridiomycota</taxon>
        <taxon>Chytridiomycota incertae sedis</taxon>
        <taxon>Chytridiomycetes</taxon>
        <taxon>Spizellomycetales</taxon>
        <taxon>Powellomycetaceae</taxon>
        <taxon>Powellomyces</taxon>
    </lineage>
</organism>
<evidence type="ECO:0000313" key="3">
    <source>
        <dbReference type="Proteomes" id="UP000318582"/>
    </source>
</evidence>
<dbReference type="STRING" id="109895.A0A507EDB4"/>
<dbReference type="Proteomes" id="UP000318582">
    <property type="component" value="Unassembled WGS sequence"/>
</dbReference>
<feature type="region of interest" description="Disordered" evidence="1">
    <location>
        <begin position="177"/>
        <end position="214"/>
    </location>
</feature>
<protein>
    <recommendedName>
        <fullName evidence="4">TAP42-like protein</fullName>
    </recommendedName>
</protein>
<dbReference type="InterPro" id="IPR038511">
    <property type="entry name" value="TAP42/TAP46-like_sf"/>
</dbReference>